<dbReference type="SMART" id="SM00028">
    <property type="entry name" value="TPR"/>
    <property type="match status" value="10"/>
</dbReference>
<evidence type="ECO:0000256" key="2">
    <source>
        <dbReference type="ARBA" id="ARBA00022803"/>
    </source>
</evidence>
<dbReference type="Proteomes" id="UP001295423">
    <property type="component" value="Unassembled WGS sequence"/>
</dbReference>
<dbReference type="PROSITE" id="PS50005">
    <property type="entry name" value="TPR"/>
    <property type="match status" value="3"/>
</dbReference>
<dbReference type="AlphaFoldDB" id="A0AAD2G7A5"/>
<feature type="compositionally biased region" description="Low complexity" evidence="4">
    <location>
        <begin position="59"/>
        <end position="78"/>
    </location>
</feature>
<evidence type="ECO:0000256" key="4">
    <source>
        <dbReference type="SAM" id="MobiDB-lite"/>
    </source>
</evidence>
<evidence type="ECO:0000256" key="1">
    <source>
        <dbReference type="ARBA" id="ARBA00022737"/>
    </source>
</evidence>
<feature type="repeat" description="TPR" evidence="3">
    <location>
        <begin position="265"/>
        <end position="298"/>
    </location>
</feature>
<sequence>MVPELEIDVVSKFSMSPRARYVDWSGEISSLSKITPWTLDSAMMTSSSFSSSDGDEDYSPVSSSTSFSFSTPQSQDSSRNSFCRPCDLDAAKIVMEAKEQLEQVIRKYQTVLVLSSQQESSLTSRGLYYYSEIATTYSRTSAVLGDVKRHHQAIELYQEALEIRSRIGGHDHDHNCGDTTDPTHLDADAQQFESPSGTLQTHQEALDAALKTHGKDHPLVATRYHRMANILHHHGKLSEATQMFQQALMIRLKTLGKEYLDACVGILYSYMGDLLMTADKLEEAVSTYRRALRIFTRILKPNDRWLGTIYRQLGDALDIQGNHDEALTMYQGALRSELHRARHGGCEELQVAASIFKRIGTVLRKHGNHDFAMKMFEEALQIKMKIQKQDYKSRRKTKLKMYEEYLSFTTKANGRWHPSVAMVCIKIGHLKNAESKYTEAIQMYKKGFDIRLQFVGQDTLDTAILSNTMADVLTKLGRWNEAVKYYKKSLETFSAALGPYDPWVRTTFQKLENIFVDQDKHDEALIMHKEVFRYELRETRYIATSKLFWGTNDAEDFTTKLYKNALEMRAMALAPEYPDAGRMHNALGDLYFSQHKCEEATAVYQESRALEKICLGANHPDGAAACGIVEKISKHKDNEHEAIEAYHNILGIGLQAHVHDHLLIASRYHRIGNILCNQGRYRDAMDMYQDSLDIRLKKIGYNHPDTTLLFNHMGHAMANQGSYLDAGRMFKRALQIWQKDLREDHPMILSTYQKMVDIAFEQGKAAEAEKLYKEKIEPFRNPCI</sequence>
<name>A0AAD2G7A5_9STRA</name>
<feature type="repeat" description="TPR" evidence="3">
    <location>
        <begin position="353"/>
        <end position="386"/>
    </location>
</feature>
<dbReference type="Gene3D" id="1.25.40.10">
    <property type="entry name" value="Tetratricopeptide repeat domain"/>
    <property type="match status" value="5"/>
</dbReference>
<evidence type="ECO:0000313" key="5">
    <source>
        <dbReference type="EMBL" id="CAJ1964903.1"/>
    </source>
</evidence>
<accession>A0AAD2G7A5</accession>
<dbReference type="Pfam" id="PF13374">
    <property type="entry name" value="TPR_10"/>
    <property type="match status" value="3"/>
</dbReference>
<dbReference type="InterPro" id="IPR019734">
    <property type="entry name" value="TPR_rpt"/>
</dbReference>
<comment type="caution">
    <text evidence="5">The sequence shown here is derived from an EMBL/GenBank/DDBJ whole genome shotgun (WGS) entry which is preliminary data.</text>
</comment>
<proteinExistence type="predicted"/>
<dbReference type="InterPro" id="IPR011990">
    <property type="entry name" value="TPR-like_helical_dom_sf"/>
</dbReference>
<dbReference type="EMBL" id="CAKOGP040002202">
    <property type="protein sequence ID" value="CAJ1964903.1"/>
    <property type="molecule type" value="Genomic_DNA"/>
</dbReference>
<evidence type="ECO:0000256" key="3">
    <source>
        <dbReference type="PROSITE-ProRule" id="PRU00339"/>
    </source>
</evidence>
<feature type="region of interest" description="Disordered" evidence="4">
    <location>
        <begin position="53"/>
        <end position="81"/>
    </location>
</feature>
<dbReference type="PANTHER" id="PTHR45641:SF1">
    <property type="entry name" value="AAA+ ATPASE DOMAIN-CONTAINING PROTEIN"/>
    <property type="match status" value="1"/>
</dbReference>
<protein>
    <submittedName>
        <fullName evidence="5">Uncharacterized protein</fullName>
    </submittedName>
</protein>
<reference evidence="5" key="1">
    <citation type="submission" date="2023-08" db="EMBL/GenBank/DDBJ databases">
        <authorList>
            <person name="Audoor S."/>
            <person name="Bilcke G."/>
        </authorList>
    </citation>
    <scope>NUCLEOTIDE SEQUENCE</scope>
</reference>
<dbReference type="SUPFAM" id="SSF48452">
    <property type="entry name" value="TPR-like"/>
    <property type="match status" value="4"/>
</dbReference>
<keyword evidence="2 3" id="KW-0802">TPR repeat</keyword>
<keyword evidence="6" id="KW-1185">Reference proteome</keyword>
<keyword evidence="1" id="KW-0677">Repeat</keyword>
<feature type="repeat" description="TPR" evidence="3">
    <location>
        <begin position="665"/>
        <end position="698"/>
    </location>
</feature>
<dbReference type="PANTHER" id="PTHR45641">
    <property type="entry name" value="TETRATRICOPEPTIDE REPEAT PROTEIN (AFU_ORTHOLOGUE AFUA_6G03870)"/>
    <property type="match status" value="1"/>
</dbReference>
<gene>
    <name evidence="5" type="ORF">CYCCA115_LOCUS20851</name>
</gene>
<evidence type="ECO:0000313" key="6">
    <source>
        <dbReference type="Proteomes" id="UP001295423"/>
    </source>
</evidence>
<organism evidence="5 6">
    <name type="scientific">Cylindrotheca closterium</name>
    <dbReference type="NCBI Taxonomy" id="2856"/>
    <lineage>
        <taxon>Eukaryota</taxon>
        <taxon>Sar</taxon>
        <taxon>Stramenopiles</taxon>
        <taxon>Ochrophyta</taxon>
        <taxon>Bacillariophyta</taxon>
        <taxon>Bacillariophyceae</taxon>
        <taxon>Bacillariophycidae</taxon>
        <taxon>Bacillariales</taxon>
        <taxon>Bacillariaceae</taxon>
        <taxon>Cylindrotheca</taxon>
    </lineage>
</organism>
<dbReference type="Pfam" id="PF13424">
    <property type="entry name" value="TPR_12"/>
    <property type="match status" value="4"/>
</dbReference>